<dbReference type="Gene3D" id="2.50.20.10">
    <property type="entry name" value="Lipoprotein localisation LolA/LolB/LppX"/>
    <property type="match status" value="1"/>
</dbReference>
<dbReference type="CDD" id="cd16329">
    <property type="entry name" value="LolA_like"/>
    <property type="match status" value="1"/>
</dbReference>
<organism evidence="2 3">
    <name type="scientific">Paraperlucidibaca wandonensis</name>
    <dbReference type="NCBI Taxonomy" id="1268273"/>
    <lineage>
        <taxon>Bacteria</taxon>
        <taxon>Pseudomonadati</taxon>
        <taxon>Pseudomonadota</taxon>
        <taxon>Gammaproteobacteria</taxon>
        <taxon>Moraxellales</taxon>
        <taxon>Moraxellaceae</taxon>
        <taxon>Paraperlucidibaca</taxon>
    </lineage>
</organism>
<proteinExistence type="predicted"/>
<dbReference type="EMBL" id="JBHTIT010000001">
    <property type="protein sequence ID" value="MFD0948800.1"/>
    <property type="molecule type" value="Genomic_DNA"/>
</dbReference>
<dbReference type="Proteomes" id="UP001597044">
    <property type="component" value="Unassembled WGS sequence"/>
</dbReference>
<evidence type="ECO:0000256" key="1">
    <source>
        <dbReference type="SAM" id="SignalP"/>
    </source>
</evidence>
<name>A0ABW3HBE2_9GAMM</name>
<feature type="signal peptide" evidence="1">
    <location>
        <begin position="1"/>
        <end position="23"/>
    </location>
</feature>
<sequence length="448" mass="49536">MRTVTKVAFSCGLILLTMPSAWAANVLEQNGLTPIGAERAANASGVIPAWTGGISQSPVGFKEGDHYPNPYASDKPLYSVTASNMASYATQLTAGQKALLKKYPTWKMNVYPSRRSAAFPQSVYDDSAANIKRVSLIDGGNGFVGTSSGVPFPQPASGVEVIWNHITAYRGNSFSVSSQQAAVTVSGDYTPVRFETMYDFQYNNQTKSSAEREPNKLINVISQITAPARLAGQALLVHEYIDQVKNPRMAWTYNPGQRRVRLAPNVAYDNPGAASDGLRTNDDITLFNGATDRYNWTLVGKKELLVPYNAYALGSDKLKISDIVMPGHINPAPARYELHRVWVVEARLKAGISHLYSRRTFYVDEDSWSIMVADTYDQRDQLWRVSELHTVQAHNIPALLPVAEVHHDLLSGRYLVSGLINEEPRVYRAERFKSSDFSPNALRQGGMR</sequence>
<dbReference type="RefSeq" id="WP_379067719.1">
    <property type="nucleotide sequence ID" value="NZ_JBHTIT010000001.1"/>
</dbReference>
<accession>A0ABW3HBE2</accession>
<gene>
    <name evidence="2" type="ORF">ACFQ0F_00060</name>
</gene>
<protein>
    <submittedName>
        <fullName evidence="2">DUF1329 domain-containing protein</fullName>
    </submittedName>
</protein>
<feature type="chain" id="PRO_5046636295" evidence="1">
    <location>
        <begin position="24"/>
        <end position="448"/>
    </location>
</feature>
<keyword evidence="1" id="KW-0732">Signal</keyword>
<keyword evidence="3" id="KW-1185">Reference proteome</keyword>
<dbReference type="InterPro" id="IPR010752">
    <property type="entry name" value="DUF1329"/>
</dbReference>
<comment type="caution">
    <text evidence="2">The sequence shown here is derived from an EMBL/GenBank/DDBJ whole genome shotgun (WGS) entry which is preliminary data.</text>
</comment>
<evidence type="ECO:0000313" key="2">
    <source>
        <dbReference type="EMBL" id="MFD0948800.1"/>
    </source>
</evidence>
<evidence type="ECO:0000313" key="3">
    <source>
        <dbReference type="Proteomes" id="UP001597044"/>
    </source>
</evidence>
<reference evidence="3" key="1">
    <citation type="journal article" date="2019" name="Int. J. Syst. Evol. Microbiol.">
        <title>The Global Catalogue of Microorganisms (GCM) 10K type strain sequencing project: providing services to taxonomists for standard genome sequencing and annotation.</title>
        <authorList>
            <consortium name="The Broad Institute Genomics Platform"/>
            <consortium name="The Broad Institute Genome Sequencing Center for Infectious Disease"/>
            <person name="Wu L."/>
            <person name="Ma J."/>
        </authorList>
    </citation>
    <scope>NUCLEOTIDE SEQUENCE [LARGE SCALE GENOMIC DNA]</scope>
    <source>
        <strain evidence="3">CCUG 63419</strain>
    </source>
</reference>
<dbReference type="Pfam" id="PF07044">
    <property type="entry name" value="DUF1329"/>
    <property type="match status" value="1"/>
</dbReference>